<dbReference type="PANTHER" id="PTHR47683:SF2">
    <property type="entry name" value="RNA-BINDING S4 DOMAIN-CONTAINING PROTEIN"/>
    <property type="match status" value="1"/>
</dbReference>
<evidence type="ECO:0000256" key="1">
    <source>
        <dbReference type="ARBA" id="ARBA00036390"/>
    </source>
</evidence>
<dbReference type="PROSITE" id="PS50889">
    <property type="entry name" value="S4"/>
    <property type="match status" value="1"/>
</dbReference>
<dbReference type="RefSeq" id="WP_377726490.1">
    <property type="nucleotide sequence ID" value="NZ_JBHSEW010000009.1"/>
</dbReference>
<evidence type="ECO:0000313" key="13">
    <source>
        <dbReference type="Proteomes" id="UP001595967"/>
    </source>
</evidence>
<dbReference type="EC" id="5.4.99.21" evidence="3"/>
<reference evidence="13" key="1">
    <citation type="journal article" date="2019" name="Int. J. Syst. Evol. Microbiol.">
        <title>The Global Catalogue of Microorganisms (GCM) 10K type strain sequencing project: providing services to taxonomists for standard genome sequencing and annotation.</title>
        <authorList>
            <consortium name="The Broad Institute Genomics Platform"/>
            <consortium name="The Broad Institute Genome Sequencing Center for Infectious Disease"/>
            <person name="Wu L."/>
            <person name="Ma J."/>
        </authorList>
    </citation>
    <scope>NUCLEOTIDE SEQUENCE [LARGE SCALE GENOMIC DNA]</scope>
    <source>
        <strain evidence="13">JCM 11650</strain>
    </source>
</reference>
<evidence type="ECO:0000256" key="8">
    <source>
        <dbReference type="ARBA" id="ARBA00042890"/>
    </source>
</evidence>
<dbReference type="CDD" id="cd00165">
    <property type="entry name" value="S4"/>
    <property type="match status" value="1"/>
</dbReference>
<dbReference type="SUPFAM" id="SSF55120">
    <property type="entry name" value="Pseudouridine synthase"/>
    <property type="match status" value="1"/>
</dbReference>
<dbReference type="InterPro" id="IPR002942">
    <property type="entry name" value="S4_RNA-bd"/>
</dbReference>
<evidence type="ECO:0000256" key="9">
    <source>
        <dbReference type="ARBA" id="ARBA00043147"/>
    </source>
</evidence>
<dbReference type="EMBL" id="JBHSEW010000009">
    <property type="protein sequence ID" value="MFC4622860.1"/>
    <property type="molecule type" value="Genomic_DNA"/>
</dbReference>
<dbReference type="InterPro" id="IPR036986">
    <property type="entry name" value="S4_RNA-bd_sf"/>
</dbReference>
<comment type="catalytic activity">
    <reaction evidence="2">
        <text>uridine(2604) in 23S rRNA = pseudouridine(2604) in 23S rRNA</text>
        <dbReference type="Rhea" id="RHEA:38875"/>
        <dbReference type="Rhea" id="RHEA-COMP:10093"/>
        <dbReference type="Rhea" id="RHEA-COMP:10094"/>
        <dbReference type="ChEBI" id="CHEBI:65314"/>
        <dbReference type="ChEBI" id="CHEBI:65315"/>
        <dbReference type="EC" id="5.4.99.21"/>
    </reaction>
</comment>
<dbReference type="SUPFAM" id="SSF55174">
    <property type="entry name" value="Alpha-L RNA-binding motif"/>
    <property type="match status" value="1"/>
</dbReference>
<evidence type="ECO:0000256" key="3">
    <source>
        <dbReference type="ARBA" id="ARBA00038922"/>
    </source>
</evidence>
<sequence>MSENHPPENTAPEVGERLAKRLARQLACSRREAELYVENGAVLVDGQIVEALSTRVLPGQQVSVAPGARALPVPPATLLLHKPAGFTVGEGQPSAWSLLTPERWQQGPMPAPIKVLKKHFQHQTPLLTLPIPASGLTVLSQDERILRKLTQDALFVEQECIAQVRGKIAPDGLQRLCDGSAIPGKRLPRIKVSWQNEQHLRFALQGIFPHEIEAMCAGVGLQLVGLKRLRVGRIALAGLAEGHWRYLQPWERF</sequence>
<evidence type="ECO:0000256" key="5">
    <source>
        <dbReference type="ARBA" id="ARBA00041420"/>
    </source>
</evidence>
<keyword evidence="13" id="KW-1185">Reference proteome</keyword>
<comment type="caution">
    <text evidence="12">The sequence shown here is derived from an EMBL/GenBank/DDBJ whole genome shotgun (WGS) entry which is preliminary data.</text>
</comment>
<dbReference type="Pfam" id="PF01479">
    <property type="entry name" value="S4"/>
    <property type="match status" value="1"/>
</dbReference>
<comment type="catalytic activity">
    <reaction evidence="1">
        <text>uridine(35) in tRNA(Tyr) = pseudouridine(35) in tRNA(Tyr)</text>
        <dbReference type="Rhea" id="RHEA:60556"/>
        <dbReference type="Rhea" id="RHEA-COMP:15607"/>
        <dbReference type="Rhea" id="RHEA-COMP:15608"/>
        <dbReference type="ChEBI" id="CHEBI:65314"/>
        <dbReference type="ChEBI" id="CHEBI:65315"/>
    </reaction>
</comment>
<proteinExistence type="predicted"/>
<dbReference type="PANTHER" id="PTHR47683">
    <property type="entry name" value="PSEUDOURIDINE SYNTHASE FAMILY PROTEIN-RELATED"/>
    <property type="match status" value="1"/>
</dbReference>
<evidence type="ECO:0000256" key="7">
    <source>
        <dbReference type="ARBA" id="ARBA00042843"/>
    </source>
</evidence>
<evidence type="ECO:0000256" key="6">
    <source>
        <dbReference type="ARBA" id="ARBA00041697"/>
    </source>
</evidence>
<name>A0ABV9H036_9BURK</name>
<evidence type="ECO:0000313" key="12">
    <source>
        <dbReference type="EMBL" id="MFC4622860.1"/>
    </source>
</evidence>
<dbReference type="Proteomes" id="UP001595967">
    <property type="component" value="Unassembled WGS sequence"/>
</dbReference>
<gene>
    <name evidence="12" type="ORF">ACFO3A_11610</name>
</gene>
<keyword evidence="10" id="KW-0694">RNA-binding</keyword>
<dbReference type="SMART" id="SM00363">
    <property type="entry name" value="S4"/>
    <property type="match status" value="1"/>
</dbReference>
<protein>
    <recommendedName>
        <fullName evidence="4">Dual-specificity RNA pseudouridine synthase RluF</fullName>
        <ecNumber evidence="3">5.4.99.21</ecNumber>
    </recommendedName>
    <alternativeName>
        <fullName evidence="6">23S rRNA pseudouridine(2604) synthase</fullName>
    </alternativeName>
    <alternativeName>
        <fullName evidence="8">Ribosomal large subunit pseudouridine synthase F</fullName>
    </alternativeName>
    <alternativeName>
        <fullName evidence="7">rRNA pseudouridylate synthase F</fullName>
    </alternativeName>
    <alternativeName>
        <fullName evidence="9">rRNA-uridine isomerase F</fullName>
    </alternativeName>
    <alternativeName>
        <fullName evidence="5">tRNA(Tyr) pseudouridine(35) synthase</fullName>
    </alternativeName>
</protein>
<organism evidence="12 13">
    <name type="scientific">Comamonas nitrativorans</name>
    <dbReference type="NCBI Taxonomy" id="108437"/>
    <lineage>
        <taxon>Bacteria</taxon>
        <taxon>Pseudomonadati</taxon>
        <taxon>Pseudomonadota</taxon>
        <taxon>Betaproteobacteria</taxon>
        <taxon>Burkholderiales</taxon>
        <taxon>Comamonadaceae</taxon>
        <taxon>Comamonas</taxon>
    </lineage>
</organism>
<evidence type="ECO:0000256" key="10">
    <source>
        <dbReference type="PROSITE-ProRule" id="PRU00182"/>
    </source>
</evidence>
<evidence type="ECO:0000256" key="2">
    <source>
        <dbReference type="ARBA" id="ARBA00036535"/>
    </source>
</evidence>
<dbReference type="InterPro" id="IPR020103">
    <property type="entry name" value="PsdUridine_synth_cat_dom_sf"/>
</dbReference>
<dbReference type="InterPro" id="IPR050343">
    <property type="entry name" value="RsuA_PseudoU_synthase"/>
</dbReference>
<evidence type="ECO:0000259" key="11">
    <source>
        <dbReference type="SMART" id="SM00363"/>
    </source>
</evidence>
<accession>A0ABV9H036</accession>
<dbReference type="Gene3D" id="3.30.2350.10">
    <property type="entry name" value="Pseudouridine synthase"/>
    <property type="match status" value="1"/>
</dbReference>
<evidence type="ECO:0000256" key="4">
    <source>
        <dbReference type="ARBA" id="ARBA00039989"/>
    </source>
</evidence>
<dbReference type="Gene3D" id="3.10.290.10">
    <property type="entry name" value="RNA-binding S4 domain"/>
    <property type="match status" value="1"/>
</dbReference>
<feature type="domain" description="RNA-binding S4" evidence="11">
    <location>
        <begin position="16"/>
        <end position="79"/>
    </location>
</feature>